<dbReference type="InterPro" id="IPR011251">
    <property type="entry name" value="Luciferase-like_dom"/>
</dbReference>
<dbReference type="Gene3D" id="3.20.20.30">
    <property type="entry name" value="Luciferase-like domain"/>
    <property type="match status" value="1"/>
</dbReference>
<evidence type="ECO:0000313" key="3">
    <source>
        <dbReference type="Proteomes" id="UP001323798"/>
    </source>
</evidence>
<accession>A0ABZ0SJG6</accession>
<feature type="domain" description="Luciferase-like" evidence="1">
    <location>
        <begin position="15"/>
        <end position="96"/>
    </location>
</feature>
<dbReference type="Pfam" id="PF00296">
    <property type="entry name" value="Bac_luciferase"/>
    <property type="match status" value="1"/>
</dbReference>
<dbReference type="Proteomes" id="UP001323798">
    <property type="component" value="Chromosome"/>
</dbReference>
<dbReference type="RefSeq" id="WP_320941354.1">
    <property type="nucleotide sequence ID" value="NZ_BAABEU010000006.1"/>
</dbReference>
<proteinExistence type="predicted"/>
<evidence type="ECO:0000313" key="2">
    <source>
        <dbReference type="EMBL" id="WPR88635.1"/>
    </source>
</evidence>
<dbReference type="EMBL" id="CP139368">
    <property type="protein sequence ID" value="WPR88635.1"/>
    <property type="molecule type" value="Genomic_DNA"/>
</dbReference>
<dbReference type="InterPro" id="IPR036661">
    <property type="entry name" value="Luciferase-like_sf"/>
</dbReference>
<evidence type="ECO:0000259" key="1">
    <source>
        <dbReference type="Pfam" id="PF00296"/>
    </source>
</evidence>
<dbReference type="SUPFAM" id="SSF51679">
    <property type="entry name" value="Bacterial luciferase-like"/>
    <property type="match status" value="1"/>
</dbReference>
<keyword evidence="3" id="KW-1185">Reference proteome</keyword>
<reference evidence="2 3" key="1">
    <citation type="submission" date="2023-11" db="EMBL/GenBank/DDBJ databases">
        <title>Genome sequence of Microbacterium rhizosphaerae KACC 19337.</title>
        <authorList>
            <person name="Choi H."/>
            <person name="Kim S."/>
            <person name="Kim Y."/>
            <person name="Kwon S.-W."/>
            <person name="Heo J."/>
        </authorList>
    </citation>
    <scope>NUCLEOTIDE SEQUENCE [LARGE SCALE GENOMIC DNA]</scope>
    <source>
        <strain evidence="2 3">KACC 19337</strain>
    </source>
</reference>
<sequence length="255" mass="26011">MTDARVSIGVAGVLGPDAIGRIARAVEAAGFHALWVNDTPGGDALAALAAAAKVTERLVLATGVIAVDRRPVASLTGPIASLPQERLVLGIGSGQARAGALALVTDAAVRLREQTAARVLVGALGPRMREVAVTAGQGPLLSWLTPDIAAAQAAEAHGVSADAHVALYVRTAVDAAAGPKLQTEVDRYASYPNYRANFDRLGIAAAGTVLDADTFGTGVAEYRAAVDEVVLRAIVAGDDVEDYVSFVQAAARLAE</sequence>
<protein>
    <submittedName>
        <fullName evidence="2">LLM class flavin-dependent oxidoreductase</fullName>
    </submittedName>
</protein>
<gene>
    <name evidence="2" type="ORF">SM116_12745</name>
</gene>
<organism evidence="2 3">
    <name type="scientific">Microbacterium rhizosphaerae</name>
    <dbReference type="NCBI Taxonomy" id="1678237"/>
    <lineage>
        <taxon>Bacteria</taxon>
        <taxon>Bacillati</taxon>
        <taxon>Actinomycetota</taxon>
        <taxon>Actinomycetes</taxon>
        <taxon>Micrococcales</taxon>
        <taxon>Microbacteriaceae</taxon>
        <taxon>Microbacterium</taxon>
    </lineage>
</organism>
<name>A0ABZ0SJG6_9MICO</name>